<dbReference type="GeneID" id="3863263"/>
<dbReference type="EMBL" id="CR940353">
    <property type="protein sequence ID" value="CAI76195.1"/>
    <property type="molecule type" value="Genomic_DNA"/>
</dbReference>
<evidence type="ECO:0008006" key="5">
    <source>
        <dbReference type="Google" id="ProtNLM"/>
    </source>
</evidence>
<dbReference type="RefSeq" id="XP_952820.1">
    <property type="nucleotide sequence ID" value="XM_947727.1"/>
</dbReference>
<evidence type="ECO:0000313" key="4">
    <source>
        <dbReference type="Proteomes" id="UP000001950"/>
    </source>
</evidence>
<dbReference type="InParanoid" id="Q4UAF6"/>
<keyword evidence="4" id="KW-1185">Reference proteome</keyword>
<evidence type="ECO:0000313" key="3">
    <source>
        <dbReference type="EMBL" id="CAI76195.1"/>
    </source>
</evidence>
<organism evidence="3 4">
    <name type="scientific">Theileria annulata</name>
    <dbReference type="NCBI Taxonomy" id="5874"/>
    <lineage>
        <taxon>Eukaryota</taxon>
        <taxon>Sar</taxon>
        <taxon>Alveolata</taxon>
        <taxon>Apicomplexa</taxon>
        <taxon>Aconoidasida</taxon>
        <taxon>Piroplasmida</taxon>
        <taxon>Theileriidae</taxon>
        <taxon>Theileria</taxon>
    </lineage>
</organism>
<dbReference type="AlphaFoldDB" id="Q4UAF6"/>
<dbReference type="KEGG" id="tan:TA09255"/>
<feature type="transmembrane region" description="Helical" evidence="1">
    <location>
        <begin position="172"/>
        <end position="194"/>
    </location>
</feature>
<reference evidence="3 4" key="1">
    <citation type="journal article" date="2005" name="Science">
        <title>Genome of the host-cell transforming parasite Theileria annulata compared with T. parva.</title>
        <authorList>
            <person name="Pain A."/>
            <person name="Renauld H."/>
            <person name="Berriman M."/>
            <person name="Murphy L."/>
            <person name="Yeats C.A."/>
            <person name="Weir W."/>
            <person name="Kerhornou A."/>
            <person name="Aslett M."/>
            <person name="Bishop R."/>
            <person name="Bouchier C."/>
            <person name="Cochet M."/>
            <person name="Coulson R.M.R."/>
            <person name="Cronin A."/>
            <person name="de Villiers E.P."/>
            <person name="Fraser A."/>
            <person name="Fosker N."/>
            <person name="Gardner M."/>
            <person name="Goble A."/>
            <person name="Griffiths-Jones S."/>
            <person name="Harris D.E."/>
            <person name="Katzer F."/>
            <person name="Larke N."/>
            <person name="Lord A."/>
            <person name="Maser P."/>
            <person name="McKellar S."/>
            <person name="Mooney P."/>
            <person name="Morton F."/>
            <person name="Nene V."/>
            <person name="O'Neil S."/>
            <person name="Price C."/>
            <person name="Quail M.A."/>
            <person name="Rabbinowitsch E."/>
            <person name="Rawlings N.D."/>
            <person name="Rutter S."/>
            <person name="Saunders D."/>
            <person name="Seeger K."/>
            <person name="Shah T."/>
            <person name="Squares R."/>
            <person name="Squares S."/>
            <person name="Tivey A."/>
            <person name="Walker A.R."/>
            <person name="Woodward J."/>
            <person name="Dobbelaere D.A.E."/>
            <person name="Langsley G."/>
            <person name="Rajandream M.A."/>
            <person name="McKeever D."/>
            <person name="Shiels B."/>
            <person name="Tait A."/>
            <person name="Barrell B.G."/>
            <person name="Hall N."/>
        </authorList>
    </citation>
    <scope>NUCLEOTIDE SEQUENCE [LARGE SCALE GENOMIC DNA]</scope>
    <source>
        <strain evidence="4">Ankara</strain>
    </source>
</reference>
<evidence type="ECO:0000256" key="2">
    <source>
        <dbReference type="SAM" id="SignalP"/>
    </source>
</evidence>
<sequence length="213" mass="23046">MVSPLLIVFVVWALAYGHYHDTQKDVVTYHNSTKNAKAPPKVTYPEDLEPANLTANNITKITVTDNKGKAIATYNQDKGTATADTAHALSIKIKDTVGGEDGRETTDTTTAYFKKGPTNPDGAPNTITLTTTDGKTITITGKPITATVPYGHIFTEKFDTNAVHPHIVSPTLMLVVGMGHLIVTIFPPVIIAFLRLKGNVWSPQHNLRGSWGI</sequence>
<keyword evidence="1" id="KW-1133">Transmembrane helix</keyword>
<dbReference type="VEuPathDB" id="PiroplasmaDB:TA09255"/>
<keyword evidence="1" id="KW-0812">Transmembrane</keyword>
<keyword evidence="2" id="KW-0732">Signal</keyword>
<gene>
    <name evidence="3" type="ORF">TA09255</name>
</gene>
<protein>
    <recommendedName>
        <fullName evidence="5">Tpr-related protein family member</fullName>
    </recommendedName>
</protein>
<feature type="signal peptide" evidence="2">
    <location>
        <begin position="1"/>
        <end position="17"/>
    </location>
</feature>
<name>Q4UAF6_THEAN</name>
<feature type="chain" id="PRO_5004244308" description="Tpr-related protein family member" evidence="2">
    <location>
        <begin position="18"/>
        <end position="213"/>
    </location>
</feature>
<evidence type="ECO:0000256" key="1">
    <source>
        <dbReference type="SAM" id="Phobius"/>
    </source>
</evidence>
<accession>Q4UAF6</accession>
<proteinExistence type="predicted"/>
<keyword evidence="1" id="KW-0472">Membrane</keyword>
<dbReference type="Proteomes" id="UP000001950">
    <property type="component" value="Chromosome 4"/>
</dbReference>